<organism evidence="1">
    <name type="scientific">marine sediment metagenome</name>
    <dbReference type="NCBI Taxonomy" id="412755"/>
    <lineage>
        <taxon>unclassified sequences</taxon>
        <taxon>metagenomes</taxon>
        <taxon>ecological metagenomes</taxon>
    </lineage>
</organism>
<dbReference type="AlphaFoldDB" id="X0VW35"/>
<comment type="caution">
    <text evidence="1">The sequence shown here is derived from an EMBL/GenBank/DDBJ whole genome shotgun (WGS) entry which is preliminary data.</text>
</comment>
<reference evidence="1" key="1">
    <citation type="journal article" date="2014" name="Front. Microbiol.">
        <title>High frequency of phylogenetically diverse reductive dehalogenase-homologous genes in deep subseafloor sedimentary metagenomes.</title>
        <authorList>
            <person name="Kawai M."/>
            <person name="Futagami T."/>
            <person name="Toyoda A."/>
            <person name="Takaki Y."/>
            <person name="Nishi S."/>
            <person name="Hori S."/>
            <person name="Arai W."/>
            <person name="Tsubouchi T."/>
            <person name="Morono Y."/>
            <person name="Uchiyama I."/>
            <person name="Ito T."/>
            <person name="Fujiyama A."/>
            <person name="Inagaki F."/>
            <person name="Takami H."/>
        </authorList>
    </citation>
    <scope>NUCLEOTIDE SEQUENCE</scope>
    <source>
        <strain evidence="1">Expedition CK06-06</strain>
    </source>
</reference>
<name>X0VW35_9ZZZZ</name>
<dbReference type="EMBL" id="BARS01021536">
    <property type="protein sequence ID" value="GAG04746.1"/>
    <property type="molecule type" value="Genomic_DNA"/>
</dbReference>
<proteinExistence type="predicted"/>
<gene>
    <name evidence="1" type="ORF">S01H1_34578</name>
</gene>
<accession>X0VW35</accession>
<evidence type="ECO:0008006" key="2">
    <source>
        <dbReference type="Google" id="ProtNLM"/>
    </source>
</evidence>
<sequence>MMNYIQKKMNKKIISIFVCLLFLVGMIPITVGMNNYADELELEVNDEQTSPILKIELAHSIWRTDANIHNIGDGDATDVNSSIVFDGIFLGLGTRGISGQIPIIPAGGYETVHSGLMFGIGRTTITISAECVEGSSDELVLQGRFAGIFLIIY</sequence>
<protein>
    <recommendedName>
        <fullName evidence="2">CARDB domain-containing protein</fullName>
    </recommendedName>
</protein>
<evidence type="ECO:0000313" key="1">
    <source>
        <dbReference type="EMBL" id="GAG04746.1"/>
    </source>
</evidence>